<evidence type="ECO:0000256" key="1">
    <source>
        <dbReference type="SAM" id="MobiDB-lite"/>
    </source>
</evidence>
<dbReference type="EMBL" id="CM029040">
    <property type="protein sequence ID" value="KAG2638911.1"/>
    <property type="molecule type" value="Genomic_DNA"/>
</dbReference>
<gene>
    <name evidence="3" type="ORF">PVAP13_2NG623500</name>
</gene>
<protein>
    <recommendedName>
        <fullName evidence="2">CCHC-type domain-containing protein</fullName>
    </recommendedName>
</protein>
<dbReference type="Proteomes" id="UP000823388">
    <property type="component" value="Chromosome 2N"/>
</dbReference>
<feature type="domain" description="CCHC-type" evidence="2">
    <location>
        <begin position="312"/>
        <end position="328"/>
    </location>
</feature>
<evidence type="ECO:0000313" key="4">
    <source>
        <dbReference type="Proteomes" id="UP000823388"/>
    </source>
</evidence>
<feature type="region of interest" description="Disordered" evidence="1">
    <location>
        <begin position="627"/>
        <end position="658"/>
    </location>
</feature>
<dbReference type="InterPro" id="IPR036875">
    <property type="entry name" value="Znf_CCHC_sf"/>
</dbReference>
<evidence type="ECO:0000259" key="2">
    <source>
        <dbReference type="SMART" id="SM00343"/>
    </source>
</evidence>
<organism evidence="3 4">
    <name type="scientific">Panicum virgatum</name>
    <name type="common">Blackwell switchgrass</name>
    <dbReference type="NCBI Taxonomy" id="38727"/>
    <lineage>
        <taxon>Eukaryota</taxon>
        <taxon>Viridiplantae</taxon>
        <taxon>Streptophyta</taxon>
        <taxon>Embryophyta</taxon>
        <taxon>Tracheophyta</taxon>
        <taxon>Spermatophyta</taxon>
        <taxon>Magnoliopsida</taxon>
        <taxon>Liliopsida</taxon>
        <taxon>Poales</taxon>
        <taxon>Poaceae</taxon>
        <taxon>PACMAD clade</taxon>
        <taxon>Panicoideae</taxon>
        <taxon>Panicodae</taxon>
        <taxon>Paniceae</taxon>
        <taxon>Panicinae</taxon>
        <taxon>Panicum</taxon>
        <taxon>Panicum sect. Hiantes</taxon>
    </lineage>
</organism>
<feature type="region of interest" description="Disordered" evidence="1">
    <location>
        <begin position="995"/>
        <end position="1031"/>
    </location>
</feature>
<dbReference type="InterPro" id="IPR001878">
    <property type="entry name" value="Znf_CCHC"/>
</dbReference>
<dbReference type="PANTHER" id="PTHR33087">
    <property type="entry name" value="OS07G0539200 PROTEIN"/>
    <property type="match status" value="1"/>
</dbReference>
<dbReference type="Gene3D" id="4.10.60.10">
    <property type="entry name" value="Zinc finger, CCHC-type"/>
    <property type="match status" value="1"/>
</dbReference>
<feature type="region of interest" description="Disordered" evidence="1">
    <location>
        <begin position="23"/>
        <end position="142"/>
    </location>
</feature>
<keyword evidence="4" id="KW-1185">Reference proteome</keyword>
<reference evidence="3" key="1">
    <citation type="submission" date="2020-05" db="EMBL/GenBank/DDBJ databases">
        <title>WGS assembly of Panicum virgatum.</title>
        <authorList>
            <person name="Lovell J.T."/>
            <person name="Jenkins J."/>
            <person name="Shu S."/>
            <person name="Juenger T.E."/>
            <person name="Schmutz J."/>
        </authorList>
    </citation>
    <scope>NUCLEOTIDE SEQUENCE</scope>
    <source>
        <strain evidence="3">AP13</strain>
    </source>
</reference>
<dbReference type="SUPFAM" id="SSF57756">
    <property type="entry name" value="Retrovirus zinc finger-like domains"/>
    <property type="match status" value="1"/>
</dbReference>
<feature type="compositionally biased region" description="Basic and acidic residues" evidence="1">
    <location>
        <begin position="185"/>
        <end position="195"/>
    </location>
</feature>
<dbReference type="AlphaFoldDB" id="A0A8T0VQ07"/>
<dbReference type="GO" id="GO:0008270">
    <property type="term" value="F:zinc ion binding"/>
    <property type="evidence" value="ECO:0007669"/>
    <property type="project" value="InterPro"/>
</dbReference>
<evidence type="ECO:0000313" key="3">
    <source>
        <dbReference type="EMBL" id="KAG2638911.1"/>
    </source>
</evidence>
<feature type="compositionally biased region" description="Low complexity" evidence="1">
    <location>
        <begin position="42"/>
        <end position="56"/>
    </location>
</feature>
<feature type="compositionally biased region" description="Polar residues" evidence="1">
    <location>
        <begin position="997"/>
        <end position="1008"/>
    </location>
</feature>
<dbReference type="GO" id="GO:0003676">
    <property type="term" value="F:nucleic acid binding"/>
    <property type="evidence" value="ECO:0007669"/>
    <property type="project" value="InterPro"/>
</dbReference>
<sequence>MTKPAITESANYLPSTTYSMVLLSSPSRGTPAPPPPLPAPATIPELAATPLRSAPPSQLPPSPAPVVSSAPAATSASVVTPTPTATPHASDLISPRCTPAPTGPSADLTPRRSSTPLSASASPFSPGASSTGRNKEMRWADSPLSFGGSLEASPASYRDVVCRSNPSSPTAAGPSQVRSSLAQVDVREAPRERPGNSRRNPSRRPHSRRQGRQTELVIGLPHRGRDDNRRPSSRRVPARDVRVPPARRVPVHQRLGPRVVPPPPPQPRHRRFSPPDAEGWCEVLRREASRQSGHAQGAPSRPSRIPAEMEGRCLNCLSYNHRVATCKLPTRCLRCHGFRHLARDCKRPRSSPTGNTVAGVVRVRRTVRPRHRSRTPDTIRGSAAEGTTPSLPPSRPASPVQPEALEIQPPAVRRRGEGCFIDYSPDIATEDSRLHLALVAHAGAAGKRISVEAFTASVDAALGGSAATEVTIRPFYPENFIVLCNSQTARDRLFSAGGVHVAGTMLRFRQWTRLAHADSTTLFQRVKIELEGIPPHVWSVDTASKLLAPSCWIESINSPTSNKTDMTAFKLTAWTNDMYSIPTSRPLHVAELEPTFEQVVFGNLPPYLRRRRILTYEVLVHVRSMADFGPRSPSTSPSIPSDDGDNGHDGNPVRDLTSLGQGPIMHGFRIHSGIADGDTSTPRDAAQVDMATLHAAVVPVSTAILPASAELPPITVFSAVGPPVASLPSSPFPAPPAATVADSPAIMEGSSAAAMAGSPAIMAAAPAFVAGNSTSDGVGENPTTDGVTGACNGTPAFSESATPVHFPEKETVAGATEEIPLPPSAAATRGPVQTEGVQLSPLPPVVAATRGSVQAVACRRAAVSSCPGGQSDPAVVCFRMPDIRGADSTADPMRLEGARASADSQLASVGTLDRQLSGTDVEAAVKVPLGSSVATCARAGVSQANGPPSAQSEDLGYIADPAATADLLGRGSAAPDGLGSEIVGRVVAAHHSEVDQFSKSIQKPTSTPMAPKISRARPAPLPSSDKSTTRRCSTRLANNKLSRVPVARRGEVLLMRRLDILDDSAPVSEAARRNLSTVFHDGLLRGHVDAINGAFPPRKAAAGEHAQHLANATPA</sequence>
<accession>A0A8T0VQ07</accession>
<feature type="domain" description="CCHC-type" evidence="2">
    <location>
        <begin position="331"/>
        <end position="347"/>
    </location>
</feature>
<name>A0A8T0VQ07_PANVG</name>
<dbReference type="PANTHER" id="PTHR33087:SF31">
    <property type="entry name" value="OS06G0482850 PROTEIN"/>
    <property type="match status" value="1"/>
</dbReference>
<feature type="compositionally biased region" description="Pro residues" evidence="1">
    <location>
        <begin position="31"/>
        <end position="41"/>
    </location>
</feature>
<feature type="region of interest" description="Disordered" evidence="1">
    <location>
        <begin position="161"/>
        <end position="274"/>
    </location>
</feature>
<feature type="compositionally biased region" description="Low complexity" evidence="1">
    <location>
        <begin position="113"/>
        <end position="130"/>
    </location>
</feature>
<comment type="caution">
    <text evidence="3">The sequence shown here is derived from an EMBL/GenBank/DDBJ whole genome shotgun (WGS) entry which is preliminary data.</text>
</comment>
<dbReference type="InterPro" id="IPR053253">
    <property type="entry name" value="Sex_diff_modulator"/>
</dbReference>
<dbReference type="SMART" id="SM00343">
    <property type="entry name" value="ZnF_C2HC"/>
    <property type="match status" value="2"/>
</dbReference>
<feature type="region of interest" description="Disordered" evidence="1">
    <location>
        <begin position="368"/>
        <end position="408"/>
    </location>
</feature>
<feature type="compositionally biased region" description="Basic residues" evidence="1">
    <location>
        <begin position="200"/>
        <end position="211"/>
    </location>
</feature>
<feature type="compositionally biased region" description="Low complexity" evidence="1">
    <location>
        <begin position="630"/>
        <end position="641"/>
    </location>
</feature>
<feature type="compositionally biased region" description="Low complexity" evidence="1">
    <location>
        <begin position="65"/>
        <end position="90"/>
    </location>
</feature>
<proteinExistence type="predicted"/>